<reference evidence="14" key="2">
    <citation type="submission" date="2023-03" db="EMBL/GenBank/DDBJ databases">
        <authorList>
            <person name="Inwood S.N."/>
            <person name="Skelly J.G."/>
            <person name="Guhlin J."/>
            <person name="Harrop T.W.R."/>
            <person name="Goldson S.G."/>
            <person name="Dearden P.K."/>
        </authorList>
    </citation>
    <scope>NUCLEOTIDE SEQUENCE</scope>
    <source>
        <strain evidence="14">Irish</strain>
        <tissue evidence="14">Whole body</tissue>
    </source>
</reference>
<dbReference type="PANTHER" id="PTHR23354">
    <property type="entry name" value="NUCLEOLAR PROTEIN 7/ESTROGEN RECEPTOR COACTIVATOR-RELATED"/>
    <property type="match status" value="1"/>
</dbReference>
<reference evidence="14" key="1">
    <citation type="journal article" date="2023" name="bioRxiv">
        <title>Scaffold-level genome assemblies of two parasitoid biocontrol wasps reveal the parthenogenesis mechanism and an associated novel virus.</title>
        <authorList>
            <person name="Inwood S."/>
            <person name="Skelly J."/>
            <person name="Guhlin J."/>
            <person name="Harrop T."/>
            <person name="Goldson S."/>
            <person name="Dearden P."/>
        </authorList>
    </citation>
    <scope>NUCLEOTIDE SEQUENCE</scope>
    <source>
        <strain evidence="14">Irish</strain>
        <tissue evidence="14">Whole body</tissue>
    </source>
</reference>
<evidence type="ECO:0000256" key="2">
    <source>
        <dbReference type="ARBA" id="ARBA00004371"/>
    </source>
</evidence>
<evidence type="ECO:0000256" key="1">
    <source>
        <dbReference type="ARBA" id="ARBA00004141"/>
    </source>
</evidence>
<keyword evidence="6" id="KW-1133">Transmembrane helix</keyword>
<dbReference type="SMART" id="SM00584">
    <property type="entry name" value="TLDc"/>
    <property type="match status" value="1"/>
</dbReference>
<dbReference type="GO" id="GO:0005764">
    <property type="term" value="C:lysosome"/>
    <property type="evidence" value="ECO:0007669"/>
    <property type="project" value="UniProtKB-SubCell"/>
</dbReference>
<dbReference type="GO" id="GO:0016020">
    <property type="term" value="C:membrane"/>
    <property type="evidence" value="ECO:0007669"/>
    <property type="project" value="UniProtKB-SubCell"/>
</dbReference>
<accession>A0AA39C6C5</accession>
<evidence type="ECO:0000256" key="4">
    <source>
        <dbReference type="ARBA" id="ARBA00022490"/>
    </source>
</evidence>
<dbReference type="InterPro" id="IPR006571">
    <property type="entry name" value="TLDc_dom"/>
</dbReference>
<protein>
    <recommendedName>
        <fullName evidence="9">MTOR-associated protein MEAK7</fullName>
    </recommendedName>
    <alternativeName>
        <fullName evidence="11">TBC/LysM-associated domain-containing protein 1</fullName>
    </alternativeName>
    <alternativeName>
        <fullName evidence="10">TLD domain-containing protein 1</fullName>
    </alternativeName>
</protein>
<sequence length="447" mass="50155">MGHGSSRSSSSANILSAGELTLVENLFKSMSRSSGSIKREDIFKHWSTHLDEALLQFVVRFLCHEPGKKVSAINGENFGRLYVFAVRGSAEERASLIFHGISDEDQKLEISTSTFLQYVQGTINSYLRLQKNCCNPHYLSWTSIGCTVNTRRIGMRSKSLCEDLVKQGDTLTMDKIESWFSQCATFKEIQSHVFQCLFLVSQKKGDKNITTRVNDLNLLPICKGLENIPHFPSILGLGDVLFLNLSLPHELRDQWRFLFSSQVHGESFSTMLGRISMQGATIIIIQDTNDHIFGAFAPDNWSLSPNFTGNSSCFLFKLEPDILTFSSSGYNNHYQYLNLHQHTMPNGLLIGGQFNYPGLWLDCDYGSGKSSISCTTFQNYIQLSGKENFTIKHLEVWGVGAVPEMEKDSRGDGRGPQSVLDQDPTSQVMLELAGRKMHSDGLRDKKE</sequence>
<comment type="subcellular location">
    <subcellularLocation>
        <location evidence="3">Cytoplasm</location>
    </subcellularLocation>
    <subcellularLocation>
        <location evidence="2">Lysosome</location>
    </subcellularLocation>
    <subcellularLocation>
        <location evidence="1">Membrane</location>
        <topology evidence="1">Multi-pass membrane protein</topology>
    </subcellularLocation>
</comment>
<dbReference type="Proteomes" id="UP001168990">
    <property type="component" value="Unassembled WGS sequence"/>
</dbReference>
<proteinExistence type="predicted"/>
<evidence type="ECO:0000313" key="15">
    <source>
        <dbReference type="Proteomes" id="UP001168990"/>
    </source>
</evidence>
<dbReference type="InterPro" id="IPR017974">
    <property type="entry name" value="Claudin_CS"/>
</dbReference>
<keyword evidence="15" id="KW-1185">Reference proteome</keyword>
<name>A0AA39C6C5_9HYME</name>
<dbReference type="GO" id="GO:0005634">
    <property type="term" value="C:nucleus"/>
    <property type="evidence" value="ECO:0007669"/>
    <property type="project" value="TreeGrafter"/>
</dbReference>
<evidence type="ECO:0000256" key="10">
    <source>
        <dbReference type="ARBA" id="ARBA00041780"/>
    </source>
</evidence>
<evidence type="ECO:0000259" key="13">
    <source>
        <dbReference type="PROSITE" id="PS51886"/>
    </source>
</evidence>
<feature type="region of interest" description="Disordered" evidence="12">
    <location>
        <begin position="405"/>
        <end position="426"/>
    </location>
</feature>
<dbReference type="PROSITE" id="PS01346">
    <property type="entry name" value="CLAUDIN"/>
    <property type="match status" value="1"/>
</dbReference>
<evidence type="ECO:0000256" key="7">
    <source>
        <dbReference type="ARBA" id="ARBA00023136"/>
    </source>
</evidence>
<comment type="caution">
    <text evidence="14">The sequence shown here is derived from an EMBL/GenBank/DDBJ whole genome shotgun (WGS) entry which is preliminary data.</text>
</comment>
<dbReference type="EMBL" id="JAQQBS010001424">
    <property type="protein sequence ID" value="KAK0158300.1"/>
    <property type="molecule type" value="Genomic_DNA"/>
</dbReference>
<keyword evidence="4" id="KW-0963">Cytoplasm</keyword>
<keyword evidence="5" id="KW-0812">Transmembrane</keyword>
<evidence type="ECO:0000256" key="3">
    <source>
        <dbReference type="ARBA" id="ARBA00004496"/>
    </source>
</evidence>
<keyword evidence="8" id="KW-0458">Lysosome</keyword>
<evidence type="ECO:0000256" key="6">
    <source>
        <dbReference type="ARBA" id="ARBA00022989"/>
    </source>
</evidence>
<evidence type="ECO:0000313" key="14">
    <source>
        <dbReference type="EMBL" id="KAK0158300.1"/>
    </source>
</evidence>
<organism evidence="14 15">
    <name type="scientific">Microctonus aethiopoides</name>
    <dbReference type="NCBI Taxonomy" id="144406"/>
    <lineage>
        <taxon>Eukaryota</taxon>
        <taxon>Metazoa</taxon>
        <taxon>Ecdysozoa</taxon>
        <taxon>Arthropoda</taxon>
        <taxon>Hexapoda</taxon>
        <taxon>Insecta</taxon>
        <taxon>Pterygota</taxon>
        <taxon>Neoptera</taxon>
        <taxon>Endopterygota</taxon>
        <taxon>Hymenoptera</taxon>
        <taxon>Apocrita</taxon>
        <taxon>Ichneumonoidea</taxon>
        <taxon>Braconidae</taxon>
        <taxon>Euphorinae</taxon>
        <taxon>Microctonus</taxon>
    </lineage>
</organism>
<evidence type="ECO:0000256" key="11">
    <source>
        <dbReference type="ARBA" id="ARBA00042134"/>
    </source>
</evidence>
<dbReference type="PANTHER" id="PTHR23354:SF131">
    <property type="entry name" value="MTOR-ASSOCIATED PROTEIN MEAK7"/>
    <property type="match status" value="1"/>
</dbReference>
<dbReference type="GO" id="GO:0006979">
    <property type="term" value="P:response to oxidative stress"/>
    <property type="evidence" value="ECO:0007669"/>
    <property type="project" value="TreeGrafter"/>
</dbReference>
<dbReference type="PROSITE" id="PS51886">
    <property type="entry name" value="TLDC"/>
    <property type="match status" value="1"/>
</dbReference>
<dbReference type="AlphaFoldDB" id="A0AA39C6C5"/>
<evidence type="ECO:0000256" key="12">
    <source>
        <dbReference type="SAM" id="MobiDB-lite"/>
    </source>
</evidence>
<keyword evidence="7" id="KW-0472">Membrane</keyword>
<dbReference type="Pfam" id="PF07534">
    <property type="entry name" value="TLD"/>
    <property type="match status" value="1"/>
</dbReference>
<evidence type="ECO:0000256" key="8">
    <source>
        <dbReference type="ARBA" id="ARBA00023228"/>
    </source>
</evidence>
<feature type="domain" description="TLDc" evidence="13">
    <location>
        <begin position="233"/>
        <end position="400"/>
    </location>
</feature>
<evidence type="ECO:0000256" key="9">
    <source>
        <dbReference type="ARBA" id="ARBA00039594"/>
    </source>
</evidence>
<gene>
    <name evidence="14" type="ORF">PV328_009319</name>
</gene>
<evidence type="ECO:0000256" key="5">
    <source>
        <dbReference type="ARBA" id="ARBA00022692"/>
    </source>
</evidence>